<dbReference type="InterPro" id="IPR041524">
    <property type="entry name" value="GH131_N"/>
</dbReference>
<dbReference type="Pfam" id="PF18271">
    <property type="entry name" value="GH131_N"/>
    <property type="match status" value="1"/>
</dbReference>
<gene>
    <name evidence="3" type="ORF">N0V83_008210</name>
</gene>
<evidence type="ECO:0000313" key="4">
    <source>
        <dbReference type="Proteomes" id="UP001140560"/>
    </source>
</evidence>
<reference evidence="3" key="1">
    <citation type="submission" date="2022-10" db="EMBL/GenBank/DDBJ databases">
        <title>Tapping the CABI collections for fungal endophytes: first genome assemblies for Collariella, Neodidymelliopsis, Ascochyta clinopodiicola, Didymella pomorum, Didymosphaeria variabile, Neocosmospora piperis and Neocucurbitaria cava.</title>
        <authorList>
            <person name="Hill R."/>
        </authorList>
    </citation>
    <scope>NUCLEOTIDE SEQUENCE</scope>
    <source>
        <strain evidence="3">IMI 356814</strain>
    </source>
</reference>
<feature type="signal peptide" evidence="1">
    <location>
        <begin position="1"/>
        <end position="17"/>
    </location>
</feature>
<dbReference type="PANTHER" id="PTHR34612">
    <property type="entry name" value="GH131_N DOMAIN-CONTAINING PROTEIN"/>
    <property type="match status" value="1"/>
</dbReference>
<protein>
    <recommendedName>
        <fullName evidence="2">Glycoside hydrolase 131 catalytic N-terminal domain-containing protein</fullName>
    </recommendedName>
</protein>
<evidence type="ECO:0000313" key="3">
    <source>
        <dbReference type="EMBL" id="KAJ4365590.1"/>
    </source>
</evidence>
<comment type="caution">
    <text evidence="3">The sequence shown here is derived from an EMBL/GenBank/DDBJ whole genome shotgun (WGS) entry which is preliminary data.</text>
</comment>
<dbReference type="PANTHER" id="PTHR34612:SF6">
    <property type="entry name" value="GLYCOSIDE HYDROLASE 131 CATALYTIC N-TERMINAL DOMAIN-CONTAINING PROTEIN"/>
    <property type="match status" value="1"/>
</dbReference>
<feature type="chain" id="PRO_5040978462" description="Glycoside hydrolase 131 catalytic N-terminal domain-containing protein" evidence="1">
    <location>
        <begin position="18"/>
        <end position="392"/>
    </location>
</feature>
<name>A0A9W8Y2M5_9PLEO</name>
<keyword evidence="1" id="KW-0732">Signal</keyword>
<dbReference type="Proteomes" id="UP001140560">
    <property type="component" value="Unassembled WGS sequence"/>
</dbReference>
<dbReference type="Gene3D" id="2.60.120.1160">
    <property type="match status" value="1"/>
</dbReference>
<dbReference type="OrthoDB" id="120072at2759"/>
<dbReference type="AlphaFoldDB" id="A0A9W8Y2M5"/>
<dbReference type="EMBL" id="JAPEUY010000015">
    <property type="protein sequence ID" value="KAJ4365590.1"/>
    <property type="molecule type" value="Genomic_DNA"/>
</dbReference>
<evidence type="ECO:0000256" key="1">
    <source>
        <dbReference type="SAM" id="SignalP"/>
    </source>
</evidence>
<organism evidence="3 4">
    <name type="scientific">Neocucurbitaria cava</name>
    <dbReference type="NCBI Taxonomy" id="798079"/>
    <lineage>
        <taxon>Eukaryota</taxon>
        <taxon>Fungi</taxon>
        <taxon>Dikarya</taxon>
        <taxon>Ascomycota</taxon>
        <taxon>Pezizomycotina</taxon>
        <taxon>Dothideomycetes</taxon>
        <taxon>Pleosporomycetidae</taxon>
        <taxon>Pleosporales</taxon>
        <taxon>Pleosporineae</taxon>
        <taxon>Cucurbitariaceae</taxon>
        <taxon>Neocucurbitaria</taxon>
    </lineage>
</organism>
<sequence length="392" mass="40446">MFCKAAVLSALLSAASAGTILWDGRFNDLTSSADLEKWSFSNPVGPYQYYIHGTGSIDEYVNLDSTYKNPADTGSKQGVKITIDETSKWNGQTMLRTELIPQTSAAINKGKVYYHFSIKTAAENVPTATNEHQIAFFESHFTELKYGASGSSNTNLQWHVGGVSKWDVELVADEWHNVAYEIDFDAGSVTFWHSTGSNALTKTAGPFTASTSSNGADWHLGVLRLPGSNDGTGAEDWFFSGVYVESGELTTSVDSPGGSGDSSETVASSTAVAATSTAVVVASSTAVATSSTAVIVASSTAVAVVETPAASSVAASTEVPVASSTAASVEVPVASSSVVASSAPVASSAVVPSSTSVATPTASAGAGSNAVLPEEFTIKEFIAWLKAKQGKN</sequence>
<feature type="domain" description="Glycoside hydrolase 131 catalytic N-terminal" evidence="2">
    <location>
        <begin position="20"/>
        <end position="248"/>
    </location>
</feature>
<evidence type="ECO:0000259" key="2">
    <source>
        <dbReference type="Pfam" id="PF18271"/>
    </source>
</evidence>
<proteinExistence type="predicted"/>
<accession>A0A9W8Y2M5</accession>
<keyword evidence="4" id="KW-1185">Reference proteome</keyword>